<dbReference type="OrthoDB" id="5115951at2"/>
<dbReference type="RefSeq" id="WP_116412706.1">
    <property type="nucleotide sequence ID" value="NZ_NBXB01000042.1"/>
</dbReference>
<accession>A0A3E0VQY8</accession>
<protein>
    <recommendedName>
        <fullName evidence="5">Short-chain dehydrogenase</fullName>
    </recommendedName>
</protein>
<proteinExistence type="inferred from homology"/>
<keyword evidence="2" id="KW-0560">Oxidoreductase</keyword>
<comment type="caution">
    <text evidence="3">The sequence shown here is derived from an EMBL/GenBank/DDBJ whole genome shotgun (WGS) entry which is preliminary data.</text>
</comment>
<dbReference type="PANTHER" id="PTHR44196:SF1">
    <property type="entry name" value="DEHYDROGENASE_REDUCTASE SDR FAMILY MEMBER 7B"/>
    <property type="match status" value="1"/>
</dbReference>
<dbReference type="GO" id="GO:0016020">
    <property type="term" value="C:membrane"/>
    <property type="evidence" value="ECO:0007669"/>
    <property type="project" value="TreeGrafter"/>
</dbReference>
<dbReference type="AlphaFoldDB" id="A0A3E0VQY8"/>
<dbReference type="PANTHER" id="PTHR44196">
    <property type="entry name" value="DEHYDROGENASE/REDUCTASE SDR FAMILY MEMBER 7B"/>
    <property type="match status" value="1"/>
</dbReference>
<organism evidence="3 4">
    <name type="scientific">Subtercola boreus</name>
    <dbReference type="NCBI Taxonomy" id="120213"/>
    <lineage>
        <taxon>Bacteria</taxon>
        <taxon>Bacillati</taxon>
        <taxon>Actinomycetota</taxon>
        <taxon>Actinomycetes</taxon>
        <taxon>Micrococcales</taxon>
        <taxon>Microbacteriaceae</taxon>
        <taxon>Subtercola</taxon>
    </lineage>
</organism>
<evidence type="ECO:0008006" key="5">
    <source>
        <dbReference type="Google" id="ProtNLM"/>
    </source>
</evidence>
<evidence type="ECO:0000256" key="1">
    <source>
        <dbReference type="ARBA" id="ARBA00006484"/>
    </source>
</evidence>
<comment type="similarity">
    <text evidence="1">Belongs to the short-chain dehydrogenases/reductases (SDR) family.</text>
</comment>
<dbReference type="Pfam" id="PF00106">
    <property type="entry name" value="adh_short"/>
    <property type="match status" value="1"/>
</dbReference>
<reference evidence="3 4" key="1">
    <citation type="submission" date="2017-04" db="EMBL/GenBank/DDBJ databases">
        <title>Comparative genome analysis of Subtercola boreus.</title>
        <authorList>
            <person name="Cho Y.-J."/>
            <person name="Cho A."/>
            <person name="Kim O.-S."/>
            <person name="Lee J.-I."/>
        </authorList>
    </citation>
    <scope>NUCLEOTIDE SEQUENCE [LARGE SCALE GENOMIC DNA]</scope>
    <source>
        <strain evidence="3 4">P27479</strain>
    </source>
</reference>
<evidence type="ECO:0000256" key="2">
    <source>
        <dbReference type="ARBA" id="ARBA00023002"/>
    </source>
</evidence>
<dbReference type="GO" id="GO:0016491">
    <property type="term" value="F:oxidoreductase activity"/>
    <property type="evidence" value="ECO:0007669"/>
    <property type="project" value="UniProtKB-KW"/>
</dbReference>
<evidence type="ECO:0000313" key="4">
    <source>
        <dbReference type="Proteomes" id="UP000256541"/>
    </source>
</evidence>
<evidence type="ECO:0000313" key="3">
    <source>
        <dbReference type="EMBL" id="RFA12296.1"/>
    </source>
</evidence>
<gene>
    <name evidence="3" type="ORF">B7R22_15935</name>
</gene>
<sequence>MPALPSRPGSKPSTWPTDVVVIGATSAIASNCTRLWLEGGASSVLLIGRDHAGLDRVATDLRVRFPAAEISTSSIDLLDVGAIGDAVAGFAGPGTAGAAAGAGLTVLIAHGSMTEQAESQADLAKAAAVLQVTGVSPSLWLEASADTMTAGTVAVLGSVAGDRGRRKNYIYGASKGLIERMAEGLQHRTAGSPLRVVLVKPGPTATPMTAGLPQKGLAPVSAVAAEIVAGVNAGRPVVYAPAKWQLIMTVVRLIPRVVFNRLDF</sequence>
<dbReference type="InterPro" id="IPR002347">
    <property type="entry name" value="SDR_fam"/>
</dbReference>
<dbReference type="PRINTS" id="PR00081">
    <property type="entry name" value="GDHRDH"/>
</dbReference>
<dbReference type="Gene3D" id="3.40.50.720">
    <property type="entry name" value="NAD(P)-binding Rossmann-like Domain"/>
    <property type="match status" value="1"/>
</dbReference>
<dbReference type="InterPro" id="IPR036291">
    <property type="entry name" value="NAD(P)-bd_dom_sf"/>
</dbReference>
<dbReference type="Proteomes" id="UP000256541">
    <property type="component" value="Unassembled WGS sequence"/>
</dbReference>
<dbReference type="SUPFAM" id="SSF51735">
    <property type="entry name" value="NAD(P)-binding Rossmann-fold domains"/>
    <property type="match status" value="1"/>
</dbReference>
<dbReference type="EMBL" id="NBXB01000042">
    <property type="protein sequence ID" value="RFA12296.1"/>
    <property type="molecule type" value="Genomic_DNA"/>
</dbReference>
<name>A0A3E0VQY8_9MICO</name>